<keyword evidence="2" id="KW-1185">Reference proteome</keyword>
<dbReference type="EMBL" id="OX465084">
    <property type="protein sequence ID" value="CAI9296857.1"/>
    <property type="molecule type" value="Genomic_DNA"/>
</dbReference>
<dbReference type="AlphaFoldDB" id="A0AA35ZSF8"/>
<dbReference type="Pfam" id="PF14223">
    <property type="entry name" value="Retrotran_gag_2"/>
    <property type="match status" value="1"/>
</dbReference>
<evidence type="ECO:0000313" key="2">
    <source>
        <dbReference type="Proteomes" id="UP001177003"/>
    </source>
</evidence>
<proteinExistence type="predicted"/>
<dbReference type="Proteomes" id="UP001177003">
    <property type="component" value="Chromosome 8"/>
</dbReference>
<gene>
    <name evidence="1" type="ORF">LSALG_LOCUS35701</name>
</gene>
<dbReference type="PANTHER" id="PTHR47481:SF41">
    <property type="entry name" value="COPIA-LIKE POLYPROTEIN_RETROTRANSPOSON"/>
    <property type="match status" value="1"/>
</dbReference>
<reference evidence="1" key="1">
    <citation type="submission" date="2023-04" db="EMBL/GenBank/DDBJ databases">
        <authorList>
            <person name="Vijverberg K."/>
            <person name="Xiong W."/>
            <person name="Schranz E."/>
        </authorList>
    </citation>
    <scope>NUCLEOTIDE SEQUENCE</scope>
</reference>
<dbReference type="PANTHER" id="PTHR47481">
    <property type="match status" value="1"/>
</dbReference>
<protein>
    <submittedName>
        <fullName evidence="1">Uncharacterized protein</fullName>
    </submittedName>
</protein>
<sequence length="186" mass="21273">MTTALDKLYGITNIKSYVPLILDLDRLNNDARRAFFKNHCIAYKVFGHLDGTNHNPDDQDWSQLWKAIKDLFCDNKEANAIELENQLRNITIGESTVMEYYTCIKSISDLLANISSKVPERTLVTYAINGLSSKFDHIPTTIRHKTLFPTLLEMRSMLSIKEKTVQNQLSRIPHASHMDSSSPHHV</sequence>
<organism evidence="1 2">
    <name type="scientific">Lactuca saligna</name>
    <name type="common">Willowleaf lettuce</name>
    <dbReference type="NCBI Taxonomy" id="75948"/>
    <lineage>
        <taxon>Eukaryota</taxon>
        <taxon>Viridiplantae</taxon>
        <taxon>Streptophyta</taxon>
        <taxon>Embryophyta</taxon>
        <taxon>Tracheophyta</taxon>
        <taxon>Spermatophyta</taxon>
        <taxon>Magnoliopsida</taxon>
        <taxon>eudicotyledons</taxon>
        <taxon>Gunneridae</taxon>
        <taxon>Pentapetalae</taxon>
        <taxon>asterids</taxon>
        <taxon>campanulids</taxon>
        <taxon>Asterales</taxon>
        <taxon>Asteraceae</taxon>
        <taxon>Cichorioideae</taxon>
        <taxon>Cichorieae</taxon>
        <taxon>Lactucinae</taxon>
        <taxon>Lactuca</taxon>
    </lineage>
</organism>
<accession>A0AA35ZSF8</accession>
<name>A0AA35ZSF8_LACSI</name>
<evidence type="ECO:0000313" key="1">
    <source>
        <dbReference type="EMBL" id="CAI9296857.1"/>
    </source>
</evidence>